<evidence type="ECO:0000256" key="10">
    <source>
        <dbReference type="SAM" id="Phobius"/>
    </source>
</evidence>
<keyword evidence="10" id="KW-0472">Membrane</keyword>
<dbReference type="GO" id="GO:0016301">
    <property type="term" value="F:kinase activity"/>
    <property type="evidence" value="ECO:0007669"/>
    <property type="project" value="UniProtKB-KW"/>
</dbReference>
<dbReference type="InterPro" id="IPR036890">
    <property type="entry name" value="HATPase_C_sf"/>
</dbReference>
<evidence type="ECO:0000256" key="8">
    <source>
        <dbReference type="ARBA" id="ARBA00023012"/>
    </source>
</evidence>
<keyword evidence="3" id="KW-0597">Phosphoprotein</keyword>
<evidence type="ECO:0000259" key="11">
    <source>
        <dbReference type="Pfam" id="PF07730"/>
    </source>
</evidence>
<evidence type="ECO:0000256" key="2">
    <source>
        <dbReference type="ARBA" id="ARBA00012438"/>
    </source>
</evidence>
<evidence type="ECO:0000256" key="9">
    <source>
        <dbReference type="SAM" id="MobiDB-lite"/>
    </source>
</evidence>
<evidence type="ECO:0000256" key="5">
    <source>
        <dbReference type="ARBA" id="ARBA00022741"/>
    </source>
</evidence>
<accession>A0ABZ1U9F5</accession>
<gene>
    <name evidence="12" type="ORF">OHA16_30080</name>
</gene>
<feature type="transmembrane region" description="Helical" evidence="10">
    <location>
        <begin position="86"/>
        <end position="106"/>
    </location>
</feature>
<dbReference type="Pfam" id="PF07730">
    <property type="entry name" value="HisKA_3"/>
    <property type="match status" value="1"/>
</dbReference>
<evidence type="ECO:0000256" key="6">
    <source>
        <dbReference type="ARBA" id="ARBA00022777"/>
    </source>
</evidence>
<keyword evidence="6 12" id="KW-0418">Kinase</keyword>
<dbReference type="EC" id="2.7.13.3" evidence="2"/>
<name>A0ABZ1U9F5_9ACTN</name>
<evidence type="ECO:0000313" key="13">
    <source>
        <dbReference type="Proteomes" id="UP001432222"/>
    </source>
</evidence>
<dbReference type="PANTHER" id="PTHR24421">
    <property type="entry name" value="NITRATE/NITRITE SENSOR PROTEIN NARX-RELATED"/>
    <property type="match status" value="1"/>
</dbReference>
<keyword evidence="7" id="KW-0067">ATP-binding</keyword>
<dbReference type="PANTHER" id="PTHR24421:SF10">
    <property type="entry name" value="NITRATE_NITRITE SENSOR PROTEIN NARQ"/>
    <property type="match status" value="1"/>
</dbReference>
<dbReference type="InterPro" id="IPR011712">
    <property type="entry name" value="Sig_transdc_His_kin_sub3_dim/P"/>
</dbReference>
<dbReference type="RefSeq" id="WP_328957426.1">
    <property type="nucleotide sequence ID" value="NZ_CP108110.1"/>
</dbReference>
<evidence type="ECO:0000313" key="12">
    <source>
        <dbReference type="EMBL" id="WUQ86839.1"/>
    </source>
</evidence>
<keyword evidence="8" id="KW-0902">Two-component regulatory system</keyword>
<reference evidence="12" key="1">
    <citation type="submission" date="2022-10" db="EMBL/GenBank/DDBJ databases">
        <title>The complete genomes of actinobacterial strains from the NBC collection.</title>
        <authorList>
            <person name="Joergensen T.S."/>
            <person name="Alvarez Arevalo M."/>
            <person name="Sterndorff E.B."/>
            <person name="Faurdal D."/>
            <person name="Vuksanovic O."/>
            <person name="Mourched A.-S."/>
            <person name="Charusanti P."/>
            <person name="Shaw S."/>
            <person name="Blin K."/>
            <person name="Weber T."/>
        </authorList>
    </citation>
    <scope>NUCLEOTIDE SEQUENCE</scope>
    <source>
        <strain evidence="12">NBC_00222</strain>
    </source>
</reference>
<keyword evidence="5" id="KW-0547">Nucleotide-binding</keyword>
<evidence type="ECO:0000256" key="4">
    <source>
        <dbReference type="ARBA" id="ARBA00022679"/>
    </source>
</evidence>
<feature type="transmembrane region" description="Helical" evidence="10">
    <location>
        <begin position="144"/>
        <end position="173"/>
    </location>
</feature>
<keyword evidence="10" id="KW-1133">Transmembrane helix</keyword>
<dbReference type="Gene3D" id="3.30.565.10">
    <property type="entry name" value="Histidine kinase-like ATPase, C-terminal domain"/>
    <property type="match status" value="1"/>
</dbReference>
<evidence type="ECO:0000256" key="1">
    <source>
        <dbReference type="ARBA" id="ARBA00000085"/>
    </source>
</evidence>
<sequence>MITGAGAGRHMDAGTGTGTGTESSRSTENGRDTGPGRRAVAAMFGRQARLRWVHLVLGGALLMPYWLLSTVVLGSLDPQKGPLLQVLLYFAALATSLPMAAATALVPTVRALEGAAALALCAPARAGEVVTGPARSWAARRRTAGWFVLHLAFGGIVSGMTLAGTPFAVMLILRPSGFEELTRFWEDHGVPGPLPGPVLGLALLALIVGTSAGLGGLLARWAPVLLGPTPDERLTAAERRATVLAQRNRLARELHDSVGHALSAVGIQASAAARVLRTDPEFTAEALAAIEETARGAVAELDAVLGLLREEERGEAATAGPTLAGLDDLLRQLARTGVTVDAELAPGLDRLPPGFSREAYRIVQEGLTNVLRHAGPAPARLRVSLAEEWVGIELTNPLDRLRPGRPGGGRGLRGIGERAAALRGDCEAGPTDDGTMWRLAVRLPVGTGGEQW</sequence>
<dbReference type="Gene3D" id="1.20.5.1930">
    <property type="match status" value="1"/>
</dbReference>
<feature type="region of interest" description="Disordered" evidence="9">
    <location>
        <begin position="1"/>
        <end position="37"/>
    </location>
</feature>
<feature type="transmembrane region" description="Helical" evidence="10">
    <location>
        <begin position="52"/>
        <end position="74"/>
    </location>
</feature>
<protein>
    <recommendedName>
        <fullName evidence="2">histidine kinase</fullName>
        <ecNumber evidence="2">2.7.13.3</ecNumber>
    </recommendedName>
</protein>
<feature type="transmembrane region" description="Helical" evidence="10">
    <location>
        <begin position="198"/>
        <end position="219"/>
    </location>
</feature>
<dbReference type="InterPro" id="IPR050482">
    <property type="entry name" value="Sensor_HK_TwoCompSys"/>
</dbReference>
<dbReference type="EMBL" id="CP108110">
    <property type="protein sequence ID" value="WUQ86839.1"/>
    <property type="molecule type" value="Genomic_DNA"/>
</dbReference>
<keyword evidence="13" id="KW-1185">Reference proteome</keyword>
<organism evidence="12 13">
    <name type="scientific">Kitasatospora purpeofusca</name>
    <dbReference type="NCBI Taxonomy" id="67352"/>
    <lineage>
        <taxon>Bacteria</taxon>
        <taxon>Bacillati</taxon>
        <taxon>Actinomycetota</taxon>
        <taxon>Actinomycetes</taxon>
        <taxon>Kitasatosporales</taxon>
        <taxon>Streptomycetaceae</taxon>
        <taxon>Kitasatospora</taxon>
    </lineage>
</organism>
<evidence type="ECO:0000256" key="3">
    <source>
        <dbReference type="ARBA" id="ARBA00022553"/>
    </source>
</evidence>
<proteinExistence type="predicted"/>
<keyword evidence="4" id="KW-0808">Transferase</keyword>
<keyword evidence="10" id="KW-0812">Transmembrane</keyword>
<dbReference type="SUPFAM" id="SSF55874">
    <property type="entry name" value="ATPase domain of HSP90 chaperone/DNA topoisomerase II/histidine kinase"/>
    <property type="match status" value="1"/>
</dbReference>
<evidence type="ECO:0000256" key="7">
    <source>
        <dbReference type="ARBA" id="ARBA00022840"/>
    </source>
</evidence>
<comment type="catalytic activity">
    <reaction evidence="1">
        <text>ATP + protein L-histidine = ADP + protein N-phospho-L-histidine.</text>
        <dbReference type="EC" id="2.7.13.3"/>
    </reaction>
</comment>
<feature type="domain" description="Signal transduction histidine kinase subgroup 3 dimerisation and phosphoacceptor" evidence="11">
    <location>
        <begin position="247"/>
        <end position="311"/>
    </location>
</feature>
<dbReference type="Proteomes" id="UP001432222">
    <property type="component" value="Chromosome"/>
</dbReference>